<dbReference type="Gene3D" id="1.10.4080.10">
    <property type="entry name" value="ADP-ribosylation/Crystallin J1"/>
    <property type="match status" value="1"/>
</dbReference>
<reference evidence="3" key="1">
    <citation type="submission" date="2021-02" db="EMBL/GenBank/DDBJ databases">
        <authorList>
            <person name="Nowell W R."/>
        </authorList>
    </citation>
    <scope>NUCLEOTIDE SEQUENCE</scope>
</reference>
<dbReference type="Gene3D" id="3.40.50.300">
    <property type="entry name" value="P-loop containing nucleotide triphosphate hydrolases"/>
    <property type="match status" value="1"/>
</dbReference>
<dbReference type="SUPFAM" id="SSF52540">
    <property type="entry name" value="P-loop containing nucleoside triphosphate hydrolases"/>
    <property type="match status" value="1"/>
</dbReference>
<feature type="binding site" evidence="1">
    <location>
        <position position="105"/>
    </location>
    <ligand>
        <name>Mg(2+)</name>
        <dbReference type="ChEBI" id="CHEBI:18420"/>
        <label>1</label>
    </ligand>
</feature>
<dbReference type="SUPFAM" id="SSF101478">
    <property type="entry name" value="ADP-ribosylglycohydrolase"/>
    <property type="match status" value="1"/>
</dbReference>
<comment type="cofactor">
    <cofactor evidence="1">
        <name>Mg(2+)</name>
        <dbReference type="ChEBI" id="CHEBI:18420"/>
    </cofactor>
    <text evidence="1">Binds 2 magnesium ions per subunit.</text>
</comment>
<dbReference type="PANTHER" id="PTHR32046:SF11">
    <property type="entry name" value="IMMUNE-ASSOCIATED NUCLEOTIDE-BINDING PROTEIN 10-LIKE"/>
    <property type="match status" value="1"/>
</dbReference>
<feature type="binding site" evidence="1">
    <location>
        <position position="103"/>
    </location>
    <ligand>
        <name>Mg(2+)</name>
        <dbReference type="ChEBI" id="CHEBI:18420"/>
        <label>1</label>
    </ligand>
</feature>
<name>A0A816M6J5_9BILA</name>
<keyword evidence="1" id="KW-0460">Magnesium</keyword>
<feature type="binding site" evidence="1">
    <location>
        <position position="104"/>
    </location>
    <ligand>
        <name>Mg(2+)</name>
        <dbReference type="ChEBI" id="CHEBI:18420"/>
        <label>1</label>
    </ligand>
</feature>
<feature type="coiled-coil region" evidence="2">
    <location>
        <begin position="770"/>
        <end position="800"/>
    </location>
</feature>
<dbReference type="PANTHER" id="PTHR32046">
    <property type="entry name" value="G DOMAIN-CONTAINING PROTEIN"/>
    <property type="match status" value="1"/>
</dbReference>
<dbReference type="Pfam" id="PF03747">
    <property type="entry name" value="ADP_ribosyl_GH"/>
    <property type="match status" value="1"/>
</dbReference>
<keyword evidence="2" id="KW-0175">Coiled coil</keyword>
<feature type="binding site" evidence="1">
    <location>
        <position position="339"/>
    </location>
    <ligand>
        <name>Mg(2+)</name>
        <dbReference type="ChEBI" id="CHEBI:18420"/>
        <label>1</label>
    </ligand>
</feature>
<feature type="binding site" evidence="1">
    <location>
        <position position="341"/>
    </location>
    <ligand>
        <name>Mg(2+)</name>
        <dbReference type="ChEBI" id="CHEBI:18420"/>
        <label>1</label>
    </ligand>
</feature>
<evidence type="ECO:0000313" key="4">
    <source>
        <dbReference type="Proteomes" id="UP000663824"/>
    </source>
</evidence>
<dbReference type="InterPro" id="IPR027417">
    <property type="entry name" value="P-loop_NTPase"/>
</dbReference>
<evidence type="ECO:0000313" key="3">
    <source>
        <dbReference type="EMBL" id="CAF1979797.1"/>
    </source>
</evidence>
<dbReference type="GO" id="GO:0046872">
    <property type="term" value="F:metal ion binding"/>
    <property type="evidence" value="ECO:0007669"/>
    <property type="project" value="UniProtKB-KW"/>
</dbReference>
<dbReference type="InterPro" id="IPR036705">
    <property type="entry name" value="Ribosyl_crysJ1_sf"/>
</dbReference>
<accession>A0A816M6J5</accession>
<gene>
    <name evidence="3" type="ORF">MBJ925_LOCUS7225</name>
</gene>
<dbReference type="Proteomes" id="UP000663824">
    <property type="component" value="Unassembled WGS sequence"/>
</dbReference>
<organism evidence="3 4">
    <name type="scientific">Rotaria magnacalcarata</name>
    <dbReference type="NCBI Taxonomy" id="392030"/>
    <lineage>
        <taxon>Eukaryota</taxon>
        <taxon>Metazoa</taxon>
        <taxon>Spiralia</taxon>
        <taxon>Gnathifera</taxon>
        <taxon>Rotifera</taxon>
        <taxon>Eurotatoria</taxon>
        <taxon>Bdelloidea</taxon>
        <taxon>Philodinida</taxon>
        <taxon>Philodinidae</taxon>
        <taxon>Rotaria</taxon>
    </lineage>
</organism>
<comment type="caution">
    <text evidence="3">The sequence shown here is derived from an EMBL/GenBank/DDBJ whole genome shotgun (WGS) entry which is preliminary data.</text>
</comment>
<sequence length="1406" mass="162438">MSITSPSVHDKNDKLWLQCQFHDDEQTSIKKPDELGITRNDFAPRKNEAVDVLDRIQGSMFGLTVGDALGAHVEFRPYSFMVSNPVKDLEGGGTWGLQPGQFTDDTSMAICLANSLIACRGFVPYDQLVRYKWWYRHGYMSSTGHCFDIGAATRDSIQEFEKRQKKFAHDNDILLEHIDSVSDLDLLRAFDVNCSKIGVAGNGALMRLAPVPLFFFRRPEMAVEYSGISGQITHGDEKAYDACCYYGALIVAALQGAQKDTLISDTFYENHRDWFGDRTLHPEVMAIAKGSYKRPGGYQDGIRGKGYIINALEAALWAFWSDKGSFETGVLSAVNIGDDTDTTAAIYGQLAGAHYGYKKLPDKWLQRVYAKDFIMCVSSWINYEGYIWFINQATPDMKELINSARRNSIPSKSIVSTVSTSDSLLHINMPLTKDTASNIIIRKAIDPRGNIGDLYDGWNDRILTSSHFNLSVNSDKSYPSLICRVISGEKLENQNILRFINCPIEFRLSILSNLILPSGITSVVNYPFVIDECTRIFYYSNLVRKKTSLGEHSIQKQEITTTSATHVIGAIDCGIDVVVVMQLPPDDPKTIDANLNQICECLKNKNELNTDKNALNRILSTHVYSNRSDLDKQKTVFHVYKEILNIKNHHGTKQCCNYILYPINIFISHQNQQNIIYTPIEPSIARRVEEHWLRLLSIAKMQQTFQENTKSDIPKTDLKEKFEDVCKKFSTLTKQYDEEKEKSRDLISKIRQGKKPSEALESHLMIREEETKLKHTIDDLKHELRTLEEKQNFIKDLKEKGFDYLDAAKFNIKQGDNDDMIQRKLVTKQRQQRLVCSNDNLNETNWPEFQNICTHMINERMTNPKLHIVYVDFTYCPLQLDMFKIFPSTNYNSISSVRNSFIDTPKKGDSQIVMPCTKKMINVVFVGKSGVGKSTLINTISNCLQYSELSEIRSRSNALRVLVSFTVRIEIDFEHHIIQRGDNDHNEDYNCSDQSRTQRCKSYTFNLKHGQRLHIIDTPGFSHLQDQASRDINMQHMLSYISNLTHVNAICVLIDSKDSEFTIYQTYLKQLLDFIGKEAHEKLVFCFTKSLSTSRDDNHRKTYAQSLLQTFSRDKIYLQPERIIIFDSTFFVYFASTFWCDHVEPKCEQSWSISKRGVHQLLNYLHNNDSPYILYQGMQRLEYARQEIIRMIRPITEAMRLIFRNITLYQYGSSCNWIELFPKPIQQPCAICYSCPHHIQLHGSFWIVHHSLHGYRDKCEYCSCRSSQHLPVDYQLDYHLVDKMIYQQDQLINWNQQLFSASVYFAHFLIHILHDSGDYSFLTSYDRMIAEESYICDARHGSRFNVQLYKQLRKLKADHQRGVDDMIRHRRHNNLEIVNTRIEYIKDIPMIKRQMNAIHGIQETPV</sequence>
<protein>
    <submittedName>
        <fullName evidence="3">Uncharacterized protein</fullName>
    </submittedName>
</protein>
<evidence type="ECO:0000256" key="2">
    <source>
        <dbReference type="SAM" id="Coils"/>
    </source>
</evidence>
<dbReference type="EMBL" id="CAJNRE010002472">
    <property type="protein sequence ID" value="CAF1979797.1"/>
    <property type="molecule type" value="Genomic_DNA"/>
</dbReference>
<dbReference type="InterPro" id="IPR005502">
    <property type="entry name" value="Ribosyl_crysJ1"/>
</dbReference>
<evidence type="ECO:0000256" key="1">
    <source>
        <dbReference type="PIRSR" id="PIRSR605502-1"/>
    </source>
</evidence>
<keyword evidence="1" id="KW-0479">Metal-binding</keyword>
<feature type="binding site" evidence="1">
    <location>
        <position position="342"/>
    </location>
    <ligand>
        <name>Mg(2+)</name>
        <dbReference type="ChEBI" id="CHEBI:18420"/>
        <label>1</label>
    </ligand>
</feature>
<proteinExistence type="predicted"/>